<gene>
    <name evidence="2" type="ORF">F511_43879</name>
</gene>
<evidence type="ECO:0000313" key="2">
    <source>
        <dbReference type="EMBL" id="KZV15553.1"/>
    </source>
</evidence>
<reference evidence="2 3" key="1">
    <citation type="journal article" date="2015" name="Proc. Natl. Acad. Sci. U.S.A.">
        <title>The resurrection genome of Boea hygrometrica: A blueprint for survival of dehydration.</title>
        <authorList>
            <person name="Xiao L."/>
            <person name="Yang G."/>
            <person name="Zhang L."/>
            <person name="Yang X."/>
            <person name="Zhao S."/>
            <person name="Ji Z."/>
            <person name="Zhou Q."/>
            <person name="Hu M."/>
            <person name="Wang Y."/>
            <person name="Chen M."/>
            <person name="Xu Y."/>
            <person name="Jin H."/>
            <person name="Xiao X."/>
            <person name="Hu G."/>
            <person name="Bao F."/>
            <person name="Hu Y."/>
            <person name="Wan P."/>
            <person name="Li L."/>
            <person name="Deng X."/>
            <person name="Kuang T."/>
            <person name="Xiang C."/>
            <person name="Zhu J.K."/>
            <person name="Oliver M.J."/>
            <person name="He Y."/>
        </authorList>
    </citation>
    <scope>NUCLEOTIDE SEQUENCE [LARGE SCALE GENOMIC DNA]</scope>
    <source>
        <strain evidence="3">cv. XS01</strain>
    </source>
</reference>
<evidence type="ECO:0000313" key="3">
    <source>
        <dbReference type="Proteomes" id="UP000250235"/>
    </source>
</evidence>
<sequence>MDHKDGISRKLQWNQSRGLKLAIAKRCRLHKLIRQRFAFVRFSRWFCAKNQQVQLSRETSSRKLKYQSQRSRRNDDFSSSAKTEDQPSRKLCISSRSTMKRNYQSTGLQRSENQTQKRNSCCAKCCDKEKTTAERTAVEQFVGEYSAIQTQSTLKMEESMAEIKSCILPGIKGTRFVLFWEIVQFTEEHCTHLERR</sequence>
<feature type="compositionally biased region" description="Basic and acidic residues" evidence="1">
    <location>
        <begin position="72"/>
        <end position="88"/>
    </location>
</feature>
<organism evidence="2 3">
    <name type="scientific">Dorcoceras hygrometricum</name>
    <dbReference type="NCBI Taxonomy" id="472368"/>
    <lineage>
        <taxon>Eukaryota</taxon>
        <taxon>Viridiplantae</taxon>
        <taxon>Streptophyta</taxon>
        <taxon>Embryophyta</taxon>
        <taxon>Tracheophyta</taxon>
        <taxon>Spermatophyta</taxon>
        <taxon>Magnoliopsida</taxon>
        <taxon>eudicotyledons</taxon>
        <taxon>Gunneridae</taxon>
        <taxon>Pentapetalae</taxon>
        <taxon>asterids</taxon>
        <taxon>lamiids</taxon>
        <taxon>Lamiales</taxon>
        <taxon>Gesneriaceae</taxon>
        <taxon>Didymocarpoideae</taxon>
        <taxon>Trichosporeae</taxon>
        <taxon>Loxocarpinae</taxon>
        <taxon>Dorcoceras</taxon>
    </lineage>
</organism>
<name>A0A2Z7A368_9LAMI</name>
<proteinExistence type="predicted"/>
<dbReference type="EMBL" id="KV019851">
    <property type="protein sequence ID" value="KZV15553.1"/>
    <property type="molecule type" value="Genomic_DNA"/>
</dbReference>
<dbReference type="AlphaFoldDB" id="A0A2Z7A368"/>
<accession>A0A2Z7A368</accession>
<evidence type="ECO:0000256" key="1">
    <source>
        <dbReference type="SAM" id="MobiDB-lite"/>
    </source>
</evidence>
<feature type="region of interest" description="Disordered" evidence="1">
    <location>
        <begin position="58"/>
        <end position="91"/>
    </location>
</feature>
<keyword evidence="3" id="KW-1185">Reference proteome</keyword>
<protein>
    <submittedName>
        <fullName evidence="2">Uncharacterized protein</fullName>
    </submittedName>
</protein>
<dbReference type="Proteomes" id="UP000250235">
    <property type="component" value="Unassembled WGS sequence"/>
</dbReference>